<dbReference type="Gene3D" id="1.20.120.1760">
    <property type="match status" value="1"/>
</dbReference>
<evidence type="ECO:0000256" key="2">
    <source>
        <dbReference type="RuleBase" id="RU003750"/>
    </source>
</evidence>
<feature type="transmembrane region" description="Helical" evidence="3">
    <location>
        <begin position="33"/>
        <end position="60"/>
    </location>
</feature>
<evidence type="ECO:0000256" key="3">
    <source>
        <dbReference type="SAM" id="Phobius"/>
    </source>
</evidence>
<keyword evidence="5" id="KW-1185">Reference proteome</keyword>
<dbReference type="InterPro" id="IPR043130">
    <property type="entry name" value="CDP-OH_PTrfase_TM_dom"/>
</dbReference>
<organism evidence="4 5">
    <name type="scientific">Psychromonas marina</name>
    <dbReference type="NCBI Taxonomy" id="88364"/>
    <lineage>
        <taxon>Bacteria</taxon>
        <taxon>Pseudomonadati</taxon>
        <taxon>Pseudomonadota</taxon>
        <taxon>Gammaproteobacteria</taxon>
        <taxon>Alteromonadales</taxon>
        <taxon>Psychromonadaceae</taxon>
        <taxon>Psychromonas</taxon>
    </lineage>
</organism>
<protein>
    <submittedName>
        <fullName evidence="4">Membrane protein</fullName>
    </submittedName>
</protein>
<dbReference type="RefSeq" id="WP_284205510.1">
    <property type="nucleotide sequence ID" value="NZ_BSPQ01000021.1"/>
</dbReference>
<dbReference type="EMBL" id="BSPQ01000021">
    <property type="protein sequence ID" value="GLS92409.1"/>
    <property type="molecule type" value="Genomic_DNA"/>
</dbReference>
<evidence type="ECO:0000313" key="4">
    <source>
        <dbReference type="EMBL" id="GLS92409.1"/>
    </source>
</evidence>
<reference evidence="5" key="1">
    <citation type="journal article" date="2019" name="Int. J. Syst. Evol. Microbiol.">
        <title>The Global Catalogue of Microorganisms (GCM) 10K type strain sequencing project: providing services to taxonomists for standard genome sequencing and annotation.</title>
        <authorList>
            <consortium name="The Broad Institute Genomics Platform"/>
            <consortium name="The Broad Institute Genome Sequencing Center for Infectious Disease"/>
            <person name="Wu L."/>
            <person name="Ma J."/>
        </authorList>
    </citation>
    <scope>NUCLEOTIDE SEQUENCE [LARGE SCALE GENOMIC DNA]</scope>
    <source>
        <strain evidence="5">NBRC 103166</strain>
    </source>
</reference>
<accession>A0ABQ6E576</accession>
<evidence type="ECO:0000313" key="5">
    <source>
        <dbReference type="Proteomes" id="UP001157353"/>
    </source>
</evidence>
<evidence type="ECO:0000256" key="1">
    <source>
        <dbReference type="ARBA" id="ARBA00022679"/>
    </source>
</evidence>
<sequence length="209" mass="23169">MLDRYAIQIIKSPLQQIAILFDQRGMRADQVTVLGFLLGLLALPSIAFEYYYLGLLFIIINRIFDGIDGAVARIQGITDSGGFLDISLDFLFYSLIPFAFVLADPSTNAVAGAFLIFSFIGTGSSFLAFAVMAGKQGIENPVYQHKSLYYISGLTEGTETIFCLILFCLFPQYFAAIAYLFASLCWITTFTRIWSGYNTLKTVATKAKE</sequence>
<feature type="transmembrane region" description="Helical" evidence="3">
    <location>
        <begin position="81"/>
        <end position="103"/>
    </location>
</feature>
<name>A0ABQ6E576_9GAMM</name>
<keyword evidence="3" id="KW-0472">Membrane</keyword>
<dbReference type="PROSITE" id="PS00379">
    <property type="entry name" value="CDP_ALCOHOL_P_TRANSF"/>
    <property type="match status" value="1"/>
</dbReference>
<dbReference type="InterPro" id="IPR000462">
    <property type="entry name" value="CDP-OH_P_trans"/>
</dbReference>
<dbReference type="Proteomes" id="UP001157353">
    <property type="component" value="Unassembled WGS sequence"/>
</dbReference>
<keyword evidence="3" id="KW-0812">Transmembrane</keyword>
<proteinExistence type="inferred from homology"/>
<feature type="transmembrane region" description="Helical" evidence="3">
    <location>
        <begin position="173"/>
        <end position="194"/>
    </location>
</feature>
<comment type="caution">
    <text evidence="4">The sequence shown here is derived from an EMBL/GenBank/DDBJ whole genome shotgun (WGS) entry which is preliminary data.</text>
</comment>
<dbReference type="Pfam" id="PF01066">
    <property type="entry name" value="CDP-OH_P_transf"/>
    <property type="match status" value="1"/>
</dbReference>
<keyword evidence="3" id="KW-1133">Transmembrane helix</keyword>
<gene>
    <name evidence="4" type="ORF">GCM10007916_34800</name>
</gene>
<comment type="similarity">
    <text evidence="2">Belongs to the CDP-alcohol phosphatidyltransferase class-I family.</text>
</comment>
<feature type="transmembrane region" description="Helical" evidence="3">
    <location>
        <begin position="109"/>
        <end position="135"/>
    </location>
</feature>
<feature type="transmembrane region" description="Helical" evidence="3">
    <location>
        <begin position="147"/>
        <end position="167"/>
    </location>
</feature>
<dbReference type="InterPro" id="IPR048254">
    <property type="entry name" value="CDP_ALCOHOL_P_TRANSF_CS"/>
</dbReference>
<keyword evidence="1 2" id="KW-0808">Transferase</keyword>